<proteinExistence type="predicted"/>
<evidence type="ECO:0000256" key="1">
    <source>
        <dbReference type="SAM" id="MobiDB-lite"/>
    </source>
</evidence>
<reference evidence="2 3" key="1">
    <citation type="submission" date="2019-05" db="EMBL/GenBank/DDBJ databases">
        <title>Emergence of the Ug99 lineage of the wheat stem rust pathogen through somatic hybridization.</title>
        <authorList>
            <person name="Li F."/>
            <person name="Upadhyaya N.M."/>
            <person name="Sperschneider J."/>
            <person name="Matny O."/>
            <person name="Nguyen-Phuc H."/>
            <person name="Mago R."/>
            <person name="Raley C."/>
            <person name="Miller M.E."/>
            <person name="Silverstein K.A.T."/>
            <person name="Henningsen E."/>
            <person name="Hirsch C.D."/>
            <person name="Visser B."/>
            <person name="Pretorius Z.A."/>
            <person name="Steffenson B.J."/>
            <person name="Schwessinger B."/>
            <person name="Dodds P.N."/>
            <person name="Figueroa M."/>
        </authorList>
    </citation>
    <scope>NUCLEOTIDE SEQUENCE [LARGE SCALE GENOMIC DNA]</scope>
    <source>
        <strain evidence="2 3">Ug99</strain>
    </source>
</reference>
<dbReference type="AlphaFoldDB" id="A0A5B0RKA0"/>
<organism evidence="2 3">
    <name type="scientific">Puccinia graminis f. sp. tritici</name>
    <dbReference type="NCBI Taxonomy" id="56615"/>
    <lineage>
        <taxon>Eukaryota</taxon>
        <taxon>Fungi</taxon>
        <taxon>Dikarya</taxon>
        <taxon>Basidiomycota</taxon>
        <taxon>Pucciniomycotina</taxon>
        <taxon>Pucciniomycetes</taxon>
        <taxon>Pucciniales</taxon>
        <taxon>Pucciniaceae</taxon>
        <taxon>Puccinia</taxon>
    </lineage>
</organism>
<comment type="caution">
    <text evidence="2">The sequence shown here is derived from an EMBL/GenBank/DDBJ whole genome shotgun (WGS) entry which is preliminary data.</text>
</comment>
<evidence type="ECO:0000313" key="3">
    <source>
        <dbReference type="Proteomes" id="UP000325313"/>
    </source>
</evidence>
<evidence type="ECO:0000313" key="2">
    <source>
        <dbReference type="EMBL" id="KAA1126431.1"/>
    </source>
</evidence>
<dbReference type="EMBL" id="VDEP01000171">
    <property type="protein sequence ID" value="KAA1126431.1"/>
    <property type="molecule type" value="Genomic_DNA"/>
</dbReference>
<sequence length="169" mass="17874">MLTSGSAHHGSSICTCQLATFQGPIWNPTAPQPKHPPTSISSLPASTIFSPQPRPFSINLGPACSINLDKAPPPLLSPGPQQLNDPSASADQFKLVPPSSQPPLENDLGRPINLDKAPPPLHSAPPASDAPLPPLLSLSLDRGIDRVSFWVGEPIILHLPGAYFKRLLT</sequence>
<feature type="region of interest" description="Disordered" evidence="1">
    <location>
        <begin position="69"/>
        <end position="130"/>
    </location>
</feature>
<feature type="region of interest" description="Disordered" evidence="1">
    <location>
        <begin position="27"/>
        <end position="46"/>
    </location>
</feature>
<gene>
    <name evidence="2" type="ORF">PGTUg99_011696</name>
</gene>
<dbReference type="Proteomes" id="UP000325313">
    <property type="component" value="Unassembled WGS sequence"/>
</dbReference>
<protein>
    <submittedName>
        <fullName evidence="2">Uncharacterized protein</fullName>
    </submittedName>
</protein>
<accession>A0A5B0RKA0</accession>
<name>A0A5B0RKA0_PUCGR</name>